<sequence>MSREVDATPYAELLEAKGGADAKAALARGERVILGFRVENSTYAALDNPATRRDESRDGTGIYNDRMVVLWKEKRGGVRARVFDRANTEPTAQYDAHAAGRIPRSRRSQGVDVNGDRIKDAGRLSDGVIEMGMDIYQGAPALRPTVAAVAGGRGRIQRDTNGDGRFSEGDPLRLADLDRSFLIHRGSRGNTDSAGCQTIHRDDYPEFLRTVGGMAGQKRWQYVLVTVEPDVLRDFDRTPERSRMDANKDRVGLQEPAHPDHALYSSILGKVHAEDGRRGRVPDACSDNLAGSLTVACRKNGVERAEGFFFNEAGTRAFVVDAAAGTSTRNWASVDVAQAVGQPLHRSEAMLAALQMDQPQAIVHRHNQVDPAPQLQVSGQASVPALAATR</sequence>
<organism evidence="3 4">
    <name type="scientific">Solilutibacter oculi</name>
    <dbReference type="NCBI Taxonomy" id="2698682"/>
    <lineage>
        <taxon>Bacteria</taxon>
        <taxon>Pseudomonadati</taxon>
        <taxon>Pseudomonadota</taxon>
        <taxon>Gammaproteobacteria</taxon>
        <taxon>Lysobacterales</taxon>
        <taxon>Lysobacteraceae</taxon>
        <taxon>Solilutibacter</taxon>
    </lineage>
</organism>
<feature type="region of interest" description="Disordered" evidence="1">
    <location>
        <begin position="97"/>
        <end position="117"/>
    </location>
</feature>
<name>A0A344J391_9GAMM</name>
<proteinExistence type="predicted"/>
<dbReference type="AlphaFoldDB" id="A0A344J391"/>
<dbReference type="OrthoDB" id="9151591at2"/>
<feature type="domain" description="X-Tfes XVIPCD" evidence="2">
    <location>
        <begin position="255"/>
        <end position="352"/>
    </location>
</feature>
<dbReference type="InterPro" id="IPR046519">
    <property type="entry name" value="X-Tfes_XVIPCD"/>
</dbReference>
<protein>
    <recommendedName>
        <fullName evidence="2">X-Tfes XVIPCD domain-containing protein</fullName>
    </recommendedName>
</protein>
<evidence type="ECO:0000256" key="1">
    <source>
        <dbReference type="SAM" id="MobiDB-lite"/>
    </source>
</evidence>
<dbReference type="KEGG" id="lue:DCD74_01260"/>
<dbReference type="Pfam" id="PF20410">
    <property type="entry name" value="X-Tfes_XVIPCD"/>
    <property type="match status" value="1"/>
</dbReference>
<keyword evidence="4" id="KW-1185">Reference proteome</keyword>
<evidence type="ECO:0000259" key="2">
    <source>
        <dbReference type="Pfam" id="PF20410"/>
    </source>
</evidence>
<gene>
    <name evidence="3" type="ORF">DCD74_01260</name>
</gene>
<dbReference type="RefSeq" id="WP_112925723.1">
    <property type="nucleotide sequence ID" value="NZ_CP029556.1"/>
</dbReference>
<evidence type="ECO:0000313" key="3">
    <source>
        <dbReference type="EMBL" id="AXA83501.1"/>
    </source>
</evidence>
<reference evidence="4" key="1">
    <citation type="submission" date="2018-05" db="EMBL/GenBank/DDBJ databases">
        <title>Luteimonas pekinense sp. nov., isolated from human Meibomian gland secretions, Beijing, China.</title>
        <authorList>
            <person name="Wen T."/>
            <person name="Bai H."/>
            <person name="Lv H."/>
        </authorList>
    </citation>
    <scope>NUCLEOTIDE SEQUENCE [LARGE SCALE GENOMIC DNA]</scope>
    <source>
        <strain evidence="4">83-4</strain>
    </source>
</reference>
<accession>A0A344J391</accession>
<evidence type="ECO:0000313" key="4">
    <source>
        <dbReference type="Proteomes" id="UP000251842"/>
    </source>
</evidence>
<dbReference type="EMBL" id="CP029556">
    <property type="protein sequence ID" value="AXA83501.1"/>
    <property type="molecule type" value="Genomic_DNA"/>
</dbReference>
<dbReference type="Proteomes" id="UP000251842">
    <property type="component" value="Chromosome"/>
</dbReference>